<evidence type="ECO:0000313" key="4">
    <source>
        <dbReference type="Proteomes" id="UP000294558"/>
    </source>
</evidence>
<dbReference type="SUPFAM" id="SSF51735">
    <property type="entry name" value="NAD(P)-binding Rossmann-fold domains"/>
    <property type="match status" value="1"/>
</dbReference>
<dbReference type="Gene3D" id="3.30.470.20">
    <property type="entry name" value="ATP-grasp fold, B domain"/>
    <property type="match status" value="1"/>
</dbReference>
<dbReference type="PANTHER" id="PTHR42793">
    <property type="entry name" value="COA BINDING DOMAIN CONTAINING PROTEIN"/>
    <property type="match status" value="1"/>
</dbReference>
<dbReference type="Pfam" id="PF13607">
    <property type="entry name" value="Succ_CoA_lig"/>
    <property type="match status" value="1"/>
</dbReference>
<dbReference type="GO" id="GO:0043758">
    <property type="term" value="F:acetate-CoA ligase (ADP-forming) activity"/>
    <property type="evidence" value="ECO:0007669"/>
    <property type="project" value="InterPro"/>
</dbReference>
<keyword evidence="4" id="KW-1185">Reference proteome</keyword>
<dbReference type="RefSeq" id="WP_133868794.1">
    <property type="nucleotide sequence ID" value="NZ_SOAU01000001.1"/>
</dbReference>
<dbReference type="PANTHER" id="PTHR42793:SF1">
    <property type="entry name" value="PEPTIDYL-LYSINE N-ACETYLTRANSFERASE PATZ"/>
    <property type="match status" value="1"/>
</dbReference>
<sequence>MHAGTTLSESESKTLLVGYGLPIAPEAVVASATEAADAADRLGYPVVAKLEGAAIAHKTERGLVRLNLPDRASVETAATELLAAATPDDGEVGVLVAPMIRGNRELIVGLLRDVQFGATVMLGVGGILAEAVADVVFRPAPIDAVTAEEMIDGLATQKLLGEFRGEAAVDRQALVDLLVGLGRLSVDRPDVASVDVNPLIVTADGAPVAVDALVEIGQHDAGHLPMRPRPSDDAFCALFEPKGVLVTGASTHPGKFGFVSLHNLLASGYEGAVFGTNLQGENVLGIDTVADIEALPEGEIDLVFVCTPAKANPDILRACAAKGIGAAFLTSAGYGEAGEEGRAAERDLVALADELGILLAGPNGQGVVSTPAKLCAQIVAPYPPAGRIGVASQSGNFVSSFLNLSRSSGVGISRAVSAGNAAAVSVADYLDFYADDPETAVGLAYVEGITDGAGLMRRLGDAAARKPLVLLKGGATAGGAKAAASHTGALAADDKVFDGACRAYGVTRAPSVEEAFEAAATFATQPLPTGSNVVVLTTAGGWGVVTADAITRDPDLNLLELPDDLKAAIDEHLPARWSRNNPVDCAGGETRDTIPTVMRLIAEHPSVDAVVYIGLGIQSNQARLMREGRFYPDHGLERIVEYHERQDRRFAEAAAELSDATGKPILCATELAVADPDNPGPAAVRDTGRLAYPSGDRAVAALGHLVRYAQHRARRTA</sequence>
<dbReference type="GO" id="GO:0005524">
    <property type="term" value="F:ATP binding"/>
    <property type="evidence" value="ECO:0007669"/>
    <property type="project" value="UniProtKB-UniRule"/>
</dbReference>
<keyword evidence="1" id="KW-0547">Nucleotide-binding</keyword>
<dbReference type="InterPro" id="IPR003781">
    <property type="entry name" value="CoA-bd"/>
</dbReference>
<accession>A0A4R7HZ45</accession>
<dbReference type="AlphaFoldDB" id="A0A4R7HZ45"/>
<dbReference type="Gene3D" id="3.30.1490.20">
    <property type="entry name" value="ATP-grasp fold, A domain"/>
    <property type="match status" value="1"/>
</dbReference>
<dbReference type="Pfam" id="PF19045">
    <property type="entry name" value="Ligase_CoA_2"/>
    <property type="match status" value="1"/>
</dbReference>
<dbReference type="Proteomes" id="UP000294558">
    <property type="component" value="Unassembled WGS sequence"/>
</dbReference>
<dbReference type="Pfam" id="PF13380">
    <property type="entry name" value="CoA_binding_2"/>
    <property type="match status" value="1"/>
</dbReference>
<feature type="domain" description="ATP-grasp" evidence="2">
    <location>
        <begin position="13"/>
        <end position="225"/>
    </location>
</feature>
<dbReference type="InterPro" id="IPR013815">
    <property type="entry name" value="ATP_grasp_subdomain_1"/>
</dbReference>
<dbReference type="InterPro" id="IPR043938">
    <property type="entry name" value="Ligase_CoA_dom"/>
</dbReference>
<gene>
    <name evidence="3" type="ORF">BDK89_2001</name>
</gene>
<dbReference type="SUPFAM" id="SSF56059">
    <property type="entry name" value="Glutathione synthetase ATP-binding domain-like"/>
    <property type="match status" value="1"/>
</dbReference>
<dbReference type="InterPro" id="IPR011761">
    <property type="entry name" value="ATP-grasp"/>
</dbReference>
<protein>
    <submittedName>
        <fullName evidence="3">Acyl-CoA synthetase (NDP forming)</fullName>
    </submittedName>
</protein>
<dbReference type="OrthoDB" id="190266at2"/>
<name>A0A4R7HZ45_9ACTN</name>
<comment type="caution">
    <text evidence="3">The sequence shown here is derived from an EMBL/GenBank/DDBJ whole genome shotgun (WGS) entry which is preliminary data.</text>
</comment>
<keyword evidence="1" id="KW-0067">ATP-binding</keyword>
<dbReference type="GO" id="GO:0046872">
    <property type="term" value="F:metal ion binding"/>
    <property type="evidence" value="ECO:0007669"/>
    <property type="project" value="InterPro"/>
</dbReference>
<dbReference type="InterPro" id="IPR032875">
    <property type="entry name" value="Succ_CoA_lig_flav_dom"/>
</dbReference>
<dbReference type="EMBL" id="SOAU01000001">
    <property type="protein sequence ID" value="TDT16411.1"/>
    <property type="molecule type" value="Genomic_DNA"/>
</dbReference>
<dbReference type="SMART" id="SM00881">
    <property type="entry name" value="CoA_binding"/>
    <property type="match status" value="1"/>
</dbReference>
<evidence type="ECO:0000259" key="2">
    <source>
        <dbReference type="PROSITE" id="PS50975"/>
    </source>
</evidence>
<dbReference type="SUPFAM" id="SSF52210">
    <property type="entry name" value="Succinyl-CoA synthetase domains"/>
    <property type="match status" value="2"/>
</dbReference>
<dbReference type="Gene3D" id="3.40.50.261">
    <property type="entry name" value="Succinyl-CoA synthetase domains"/>
    <property type="match status" value="2"/>
</dbReference>
<evidence type="ECO:0000256" key="1">
    <source>
        <dbReference type="PROSITE-ProRule" id="PRU00409"/>
    </source>
</evidence>
<dbReference type="PROSITE" id="PS50975">
    <property type="entry name" value="ATP_GRASP"/>
    <property type="match status" value="1"/>
</dbReference>
<evidence type="ECO:0000313" key="3">
    <source>
        <dbReference type="EMBL" id="TDT16411.1"/>
    </source>
</evidence>
<dbReference type="Pfam" id="PF13549">
    <property type="entry name" value="ATP-grasp_5"/>
    <property type="match status" value="1"/>
</dbReference>
<proteinExistence type="predicted"/>
<dbReference type="InterPro" id="IPR036291">
    <property type="entry name" value="NAD(P)-bd_dom_sf"/>
</dbReference>
<reference evidence="3 4" key="1">
    <citation type="submission" date="2019-03" db="EMBL/GenBank/DDBJ databases">
        <title>Sequencing the genomes of 1000 actinobacteria strains.</title>
        <authorList>
            <person name="Klenk H.-P."/>
        </authorList>
    </citation>
    <scope>NUCLEOTIDE SEQUENCE [LARGE SCALE GENOMIC DNA]</scope>
    <source>
        <strain evidence="3 4">DSM 18936</strain>
    </source>
</reference>
<dbReference type="Gene3D" id="3.40.50.720">
    <property type="entry name" value="NAD(P)-binding Rossmann-like Domain"/>
    <property type="match status" value="1"/>
</dbReference>
<dbReference type="InterPro" id="IPR016102">
    <property type="entry name" value="Succinyl-CoA_synth-like"/>
</dbReference>
<organism evidence="3 4">
    <name type="scientific">Ilumatobacter fluminis</name>
    <dbReference type="NCBI Taxonomy" id="467091"/>
    <lineage>
        <taxon>Bacteria</taxon>
        <taxon>Bacillati</taxon>
        <taxon>Actinomycetota</taxon>
        <taxon>Acidimicrobiia</taxon>
        <taxon>Acidimicrobiales</taxon>
        <taxon>Ilumatobacteraceae</taxon>
        <taxon>Ilumatobacter</taxon>
    </lineage>
</organism>